<comment type="caution">
    <text evidence="2">The sequence shown here is derived from an EMBL/GenBank/DDBJ whole genome shotgun (WGS) entry which is preliminary data.</text>
</comment>
<name>A0ABS2E6R6_9FIRM</name>
<protein>
    <recommendedName>
        <fullName evidence="1">Acyl-ACP thioesterase-like C-terminal domain-containing protein</fullName>
    </recommendedName>
</protein>
<sequence>MIYRKEYFPQFRESDHTGLVGAGGYFEYFQDAVTAYMHTLGKGNDTLPEDYGICWVFTKYKLHIEKRTGYDSPLELASWVENPRPSVRFHQAFTVSRGQEVLAKGRMESCLCDLNAGKICPPQDIDYPTDTDEGTALELPPFQRFPKTAEGMELCYTHTVRYTDLDKSRHMNNQKYIPLFLNAFDLDFQTGKQITDFEIHYLRQCFEKERISIWRAKRAHDFLLTGIKEDGTLAVQASITFREEACSHA</sequence>
<dbReference type="RefSeq" id="WP_205155748.1">
    <property type="nucleotide sequence ID" value="NZ_JACLYY010000003.1"/>
</dbReference>
<dbReference type="Gene3D" id="3.10.129.10">
    <property type="entry name" value="Hotdog Thioesterase"/>
    <property type="match status" value="2"/>
</dbReference>
<evidence type="ECO:0000313" key="3">
    <source>
        <dbReference type="Proteomes" id="UP000716906"/>
    </source>
</evidence>
<dbReference type="EMBL" id="JACLYY010000003">
    <property type="protein sequence ID" value="MBM6737332.1"/>
    <property type="molecule type" value="Genomic_DNA"/>
</dbReference>
<dbReference type="Proteomes" id="UP000716906">
    <property type="component" value="Unassembled WGS sequence"/>
</dbReference>
<reference evidence="2 3" key="1">
    <citation type="journal article" date="2021" name="Sci. Rep.">
        <title>The distribution of antibiotic resistance genes in chicken gut microbiota commensals.</title>
        <authorList>
            <person name="Juricova H."/>
            <person name="Matiasovicova J."/>
            <person name="Kubasova T."/>
            <person name="Cejkova D."/>
            <person name="Rychlik I."/>
        </authorList>
    </citation>
    <scope>NUCLEOTIDE SEQUENCE [LARGE SCALE GENOMIC DNA]</scope>
    <source>
        <strain evidence="2 3">An773</strain>
    </source>
</reference>
<gene>
    <name evidence="2" type="ORF">H7U36_04310</name>
</gene>
<accession>A0ABS2E6R6</accession>
<proteinExistence type="predicted"/>
<dbReference type="InterPro" id="IPR049427">
    <property type="entry name" value="Acyl-ACP_TE_C"/>
</dbReference>
<feature type="domain" description="Acyl-ACP thioesterase-like C-terminal" evidence="1">
    <location>
        <begin position="158"/>
        <end position="241"/>
    </location>
</feature>
<keyword evidence="3" id="KW-1185">Reference proteome</keyword>
<organism evidence="2 3">
    <name type="scientific">Faecalicatena fissicatena</name>
    <dbReference type="NCBI Taxonomy" id="290055"/>
    <lineage>
        <taxon>Bacteria</taxon>
        <taxon>Bacillati</taxon>
        <taxon>Bacillota</taxon>
        <taxon>Clostridia</taxon>
        <taxon>Lachnospirales</taxon>
        <taxon>Lachnospiraceae</taxon>
        <taxon>Faecalicatena</taxon>
    </lineage>
</organism>
<evidence type="ECO:0000313" key="2">
    <source>
        <dbReference type="EMBL" id="MBM6737332.1"/>
    </source>
</evidence>
<dbReference type="Pfam" id="PF20791">
    <property type="entry name" value="Acyl-ACP_TE_C"/>
    <property type="match status" value="1"/>
</dbReference>
<dbReference type="InterPro" id="IPR029069">
    <property type="entry name" value="HotDog_dom_sf"/>
</dbReference>
<evidence type="ECO:0000259" key="1">
    <source>
        <dbReference type="Pfam" id="PF20791"/>
    </source>
</evidence>
<dbReference type="SUPFAM" id="SSF54637">
    <property type="entry name" value="Thioesterase/thiol ester dehydrase-isomerase"/>
    <property type="match status" value="2"/>
</dbReference>